<gene>
    <name evidence="2" type="ORF">F383_28996</name>
</gene>
<keyword evidence="1" id="KW-0812">Transmembrane</keyword>
<evidence type="ECO:0000313" key="2">
    <source>
        <dbReference type="EMBL" id="KHG23101.1"/>
    </source>
</evidence>
<proteinExistence type="predicted"/>
<evidence type="ECO:0000313" key="3">
    <source>
        <dbReference type="Proteomes" id="UP000032142"/>
    </source>
</evidence>
<dbReference type="Proteomes" id="UP000032142">
    <property type="component" value="Unassembled WGS sequence"/>
</dbReference>
<dbReference type="EMBL" id="KN423867">
    <property type="protein sequence ID" value="KHG23101.1"/>
    <property type="molecule type" value="Genomic_DNA"/>
</dbReference>
<accession>A0A0B0PI97</accession>
<organism evidence="2 3">
    <name type="scientific">Gossypium arboreum</name>
    <name type="common">Tree cotton</name>
    <name type="synonym">Gossypium nanking</name>
    <dbReference type="NCBI Taxonomy" id="29729"/>
    <lineage>
        <taxon>Eukaryota</taxon>
        <taxon>Viridiplantae</taxon>
        <taxon>Streptophyta</taxon>
        <taxon>Embryophyta</taxon>
        <taxon>Tracheophyta</taxon>
        <taxon>Spermatophyta</taxon>
        <taxon>Magnoliopsida</taxon>
        <taxon>eudicotyledons</taxon>
        <taxon>Gunneridae</taxon>
        <taxon>Pentapetalae</taxon>
        <taxon>rosids</taxon>
        <taxon>malvids</taxon>
        <taxon>Malvales</taxon>
        <taxon>Malvaceae</taxon>
        <taxon>Malvoideae</taxon>
        <taxon>Gossypium</taxon>
    </lineage>
</organism>
<protein>
    <submittedName>
        <fullName evidence="2">Uncharacterized protein</fullName>
    </submittedName>
</protein>
<evidence type="ECO:0000256" key="1">
    <source>
        <dbReference type="SAM" id="Phobius"/>
    </source>
</evidence>
<keyword evidence="3" id="KW-1185">Reference proteome</keyword>
<keyword evidence="1" id="KW-1133">Transmembrane helix</keyword>
<feature type="transmembrane region" description="Helical" evidence="1">
    <location>
        <begin position="6"/>
        <end position="28"/>
    </location>
</feature>
<keyword evidence="1" id="KW-0472">Membrane</keyword>
<dbReference type="AlphaFoldDB" id="A0A0B0PI97"/>
<sequence>MSDELDVYWTFVLLSYKAYSLPFLFFSVDRLARGWRSSEAAPHYQTITFGKLIYIYIYIC</sequence>
<reference evidence="3" key="1">
    <citation type="submission" date="2014-09" db="EMBL/GenBank/DDBJ databases">
        <authorList>
            <person name="Mudge J."/>
            <person name="Ramaraj T."/>
            <person name="Lindquist I.E."/>
            <person name="Bharti A.K."/>
            <person name="Sundararajan A."/>
            <person name="Cameron C.T."/>
            <person name="Woodward J.E."/>
            <person name="May G.D."/>
            <person name="Brubaker C."/>
            <person name="Broadhvest J."/>
            <person name="Wilkins T.A."/>
        </authorList>
    </citation>
    <scope>NUCLEOTIDE SEQUENCE</scope>
    <source>
        <strain evidence="3">cv. AKA8401</strain>
    </source>
</reference>
<name>A0A0B0PI97_GOSAR</name>